<dbReference type="InterPro" id="IPR051276">
    <property type="entry name" value="Saccharopine_DH-like_oxidrdct"/>
</dbReference>
<reference evidence="3" key="1">
    <citation type="submission" date="2009-08" db="EMBL/GenBank/DDBJ databases">
        <title>Annotation of Salpingoeca rosetta.</title>
        <authorList>
            <consortium name="The Broad Institute Genome Sequencing Platform"/>
            <person name="Russ C."/>
            <person name="Cuomo C."/>
            <person name="Burger G."/>
            <person name="Gray M.W."/>
            <person name="Holland P.W.H."/>
            <person name="King N."/>
            <person name="Lang F.B.F."/>
            <person name="Roger A.J."/>
            <person name="Ruiz-Trillo I."/>
            <person name="Young S.K."/>
            <person name="Zeng Q."/>
            <person name="Gargeya S."/>
            <person name="Alvarado L."/>
            <person name="Berlin A."/>
            <person name="Chapman S.B."/>
            <person name="Chen Z."/>
            <person name="Freedman E."/>
            <person name="Gellesch M."/>
            <person name="Goldberg J."/>
            <person name="Griggs A."/>
            <person name="Gujja S."/>
            <person name="Heilman E."/>
            <person name="Heiman D."/>
            <person name="Howarth C."/>
            <person name="Mehta T."/>
            <person name="Neiman D."/>
            <person name="Pearson M."/>
            <person name="Roberts A."/>
            <person name="Saif S."/>
            <person name="Shea T."/>
            <person name="Shenoy N."/>
            <person name="Sisk P."/>
            <person name="Stolte C."/>
            <person name="Sykes S."/>
            <person name="White J."/>
            <person name="Yandava C."/>
            <person name="Haas B."/>
            <person name="Nusbaum C."/>
            <person name="Birren B."/>
        </authorList>
    </citation>
    <scope>NUCLEOTIDE SEQUENCE [LARGE SCALE GENOMIC DNA]</scope>
    <source>
        <strain evidence="3">ATCC 50818</strain>
    </source>
</reference>
<dbReference type="KEGG" id="sre:PTSG_12093"/>
<dbReference type="PANTHER" id="PTHR12286">
    <property type="entry name" value="SACCHAROPINE DEHYDROGENASE-LIKE OXIDOREDUCTASE"/>
    <property type="match status" value="1"/>
</dbReference>
<gene>
    <name evidence="3" type="ORF">PTSG_12093</name>
</gene>
<dbReference type="FunCoup" id="F2U775">
    <property type="interactions" value="412"/>
</dbReference>
<keyword evidence="4" id="KW-1185">Reference proteome</keyword>
<dbReference type="AlphaFoldDB" id="F2U775"/>
<dbReference type="FunFam" id="3.40.50.720:FF:000178">
    <property type="entry name" value="Saccharopine dehydrogenase-like oxidoreductase"/>
    <property type="match status" value="1"/>
</dbReference>
<proteinExistence type="inferred from homology"/>
<dbReference type="Proteomes" id="UP000007799">
    <property type="component" value="Unassembled WGS sequence"/>
</dbReference>
<dbReference type="InParanoid" id="F2U775"/>
<protein>
    <recommendedName>
        <fullName evidence="2">Saccharopine dehydrogenase NADP binding domain-containing protein</fullName>
    </recommendedName>
</protein>
<dbReference type="Pfam" id="PF03435">
    <property type="entry name" value="Sacchrp_dh_NADP"/>
    <property type="match status" value="1"/>
</dbReference>
<dbReference type="InterPro" id="IPR005097">
    <property type="entry name" value="Sacchrp_dh_NADP-bd"/>
</dbReference>
<evidence type="ECO:0000313" key="4">
    <source>
        <dbReference type="Proteomes" id="UP000007799"/>
    </source>
</evidence>
<dbReference type="OrthoDB" id="10268090at2759"/>
<dbReference type="Gene3D" id="3.40.50.720">
    <property type="entry name" value="NAD(P)-binding Rossmann-like Domain"/>
    <property type="match status" value="1"/>
</dbReference>
<comment type="similarity">
    <text evidence="1">Belongs to the saccharopine dehydrogenase family.</text>
</comment>
<dbReference type="EMBL" id="GL832963">
    <property type="protein sequence ID" value="EGD83292.1"/>
    <property type="molecule type" value="Genomic_DNA"/>
</dbReference>
<feature type="domain" description="Saccharopine dehydrogenase NADP binding" evidence="2">
    <location>
        <begin position="15"/>
        <end position="139"/>
    </location>
</feature>
<dbReference type="SUPFAM" id="SSF51735">
    <property type="entry name" value="NAD(P)-binding Rossmann-fold domains"/>
    <property type="match status" value="1"/>
</dbReference>
<evidence type="ECO:0000259" key="2">
    <source>
        <dbReference type="Pfam" id="PF03435"/>
    </source>
</evidence>
<dbReference type="GeneID" id="16075383"/>
<dbReference type="GO" id="GO:0005739">
    <property type="term" value="C:mitochondrion"/>
    <property type="evidence" value="ECO:0007669"/>
    <property type="project" value="TreeGrafter"/>
</dbReference>
<dbReference type="GO" id="GO:0009247">
    <property type="term" value="P:glycolipid biosynthetic process"/>
    <property type="evidence" value="ECO:0007669"/>
    <property type="project" value="TreeGrafter"/>
</dbReference>
<dbReference type="GO" id="GO:0005811">
    <property type="term" value="C:lipid droplet"/>
    <property type="evidence" value="ECO:0007669"/>
    <property type="project" value="TreeGrafter"/>
</dbReference>
<dbReference type="eggNOG" id="KOG2733">
    <property type="taxonomic scope" value="Eukaryota"/>
</dbReference>
<dbReference type="OMA" id="KRPVQMH"/>
<dbReference type="PANTHER" id="PTHR12286:SF5">
    <property type="entry name" value="SACCHAROPINE DEHYDROGENASE-LIKE OXIDOREDUCTASE"/>
    <property type="match status" value="1"/>
</dbReference>
<dbReference type="RefSeq" id="XP_004994796.1">
    <property type="nucleotide sequence ID" value="XM_004994739.1"/>
</dbReference>
<name>F2U775_SALR5</name>
<evidence type="ECO:0000256" key="1">
    <source>
        <dbReference type="ARBA" id="ARBA00038048"/>
    </source>
</evidence>
<accession>F2U775</accession>
<organism evidence="4">
    <name type="scientific">Salpingoeca rosetta (strain ATCC 50818 / BSB-021)</name>
    <dbReference type="NCBI Taxonomy" id="946362"/>
    <lineage>
        <taxon>Eukaryota</taxon>
        <taxon>Choanoflagellata</taxon>
        <taxon>Craspedida</taxon>
        <taxon>Salpingoecidae</taxon>
        <taxon>Salpingoeca</taxon>
    </lineage>
</organism>
<dbReference type="InterPro" id="IPR036291">
    <property type="entry name" value="NAD(P)-bd_dom_sf"/>
</dbReference>
<dbReference type="GO" id="GO:0005886">
    <property type="term" value="C:plasma membrane"/>
    <property type="evidence" value="ECO:0007669"/>
    <property type="project" value="TreeGrafter"/>
</dbReference>
<sequence>MSEAKKTQQPRAVDIVVFGATGFTGQYVVQYLRGTVQDKSIAISGRSADKLAALNRKLGTNYPVIVADVKDEESIVAMAQQARVCLNCVGPYRFFGEPVVKACAAVGTHYLDICGEPEFIERMEYLYDEQARQTGATIISACGFDSIPADLGTMFTVKQFTNGQIPSSVESFLQIKSGEAGTKVHFATFESAVHGFASAGELRDLRRKKGKVTVPVVGRKLKRPGMLPEWREDGHGYCIPFPGSDASIVRRSQQYLQAHGAEVQPVQYAAWFSLPSGFWTGVMMAAGTVFGALANFSFGRSLLLKFPELFTLGVFTHDGPTEEQMRATSFEMNFVAKGYTSAAAAEARGAPDVTVKTRVSGPEPGYVATPICIVQCALALIGNEGKVPRGVLTSATAFRHTDILQRLNGAGVKFEVL</sequence>
<evidence type="ECO:0000313" key="3">
    <source>
        <dbReference type="EMBL" id="EGD83292.1"/>
    </source>
</evidence>